<comment type="caution">
    <text evidence="2">The sequence shown here is derived from an EMBL/GenBank/DDBJ whole genome shotgun (WGS) entry which is preliminary data.</text>
</comment>
<dbReference type="RefSeq" id="WP_119439181.1">
    <property type="nucleotide sequence ID" value="NZ_QWGR01000011.1"/>
</dbReference>
<dbReference type="EMBL" id="QWGR01000011">
    <property type="protein sequence ID" value="RIJ46865.1"/>
    <property type="molecule type" value="Genomic_DNA"/>
</dbReference>
<protein>
    <submittedName>
        <fullName evidence="2">Uncharacterized protein</fullName>
    </submittedName>
</protein>
<name>A0A399SXB4_9BACT</name>
<reference evidence="2 3" key="1">
    <citation type="submission" date="2018-08" db="EMBL/GenBank/DDBJ databases">
        <title>Pallidiluteibacterium maritimus gen. nov., sp. nov., isolated from coastal sediment.</title>
        <authorList>
            <person name="Zhou L.Y."/>
        </authorList>
    </citation>
    <scope>NUCLEOTIDE SEQUENCE [LARGE SCALE GENOMIC DNA]</scope>
    <source>
        <strain evidence="2 3">XSD2</strain>
    </source>
</reference>
<keyword evidence="3" id="KW-1185">Reference proteome</keyword>
<sequence length="270" mass="30525">MENKKLLKFLYKDIAEIEEIFAEKGKNGFDNFEVEFIQSRFAGAKQIIQILSEKENQFLKKTGQWAKHREELDRSVPSPVIPDNLHDEEFGSDETEEVAEENEEKGELSDLGAPVISDSIVSDEKADASTEVTENLEEEGAQVSEVPESDELEMDEDEEPVAGGQRLGDSFLKEKSVNDLMGSGNNKLENKISNSPVRSIQAAIGINDRYQYIRELFDGNAERFTEAVTDLDKMGSIQEAVGYLQLNYKWKKTDTSLKFVNLVKRRFANV</sequence>
<feature type="compositionally biased region" description="Acidic residues" evidence="1">
    <location>
        <begin position="147"/>
        <end position="160"/>
    </location>
</feature>
<evidence type="ECO:0000313" key="3">
    <source>
        <dbReference type="Proteomes" id="UP000265926"/>
    </source>
</evidence>
<dbReference type="AlphaFoldDB" id="A0A399SXB4"/>
<feature type="compositionally biased region" description="Acidic residues" evidence="1">
    <location>
        <begin position="90"/>
        <end position="104"/>
    </location>
</feature>
<proteinExistence type="predicted"/>
<organism evidence="2 3">
    <name type="scientific">Maribellus luteus</name>
    <dbReference type="NCBI Taxonomy" id="2305463"/>
    <lineage>
        <taxon>Bacteria</taxon>
        <taxon>Pseudomonadati</taxon>
        <taxon>Bacteroidota</taxon>
        <taxon>Bacteroidia</taxon>
        <taxon>Marinilabiliales</taxon>
        <taxon>Prolixibacteraceae</taxon>
        <taxon>Maribellus</taxon>
    </lineage>
</organism>
<evidence type="ECO:0000313" key="2">
    <source>
        <dbReference type="EMBL" id="RIJ46865.1"/>
    </source>
</evidence>
<accession>A0A399SXB4</accession>
<dbReference type="Proteomes" id="UP000265926">
    <property type="component" value="Unassembled WGS sequence"/>
</dbReference>
<dbReference type="OrthoDB" id="1100725at2"/>
<evidence type="ECO:0000256" key="1">
    <source>
        <dbReference type="SAM" id="MobiDB-lite"/>
    </source>
</evidence>
<feature type="region of interest" description="Disordered" evidence="1">
    <location>
        <begin position="68"/>
        <end position="165"/>
    </location>
</feature>
<gene>
    <name evidence="2" type="ORF">D1614_17030</name>
</gene>